<name>A0A6S6R2W2_9FIRM</name>
<dbReference type="GO" id="GO:0005975">
    <property type="term" value="P:carbohydrate metabolic process"/>
    <property type="evidence" value="ECO:0007669"/>
    <property type="project" value="InterPro"/>
</dbReference>
<dbReference type="EMBL" id="AP023367">
    <property type="protein sequence ID" value="BCJ93865.1"/>
    <property type="molecule type" value="Genomic_DNA"/>
</dbReference>
<dbReference type="Gene3D" id="3.20.20.80">
    <property type="entry name" value="Glycosidases"/>
    <property type="match status" value="1"/>
</dbReference>
<dbReference type="CDD" id="cd03143">
    <property type="entry name" value="A4_beta-galactosidase_middle_domain"/>
    <property type="match status" value="1"/>
</dbReference>
<evidence type="ECO:0000313" key="1">
    <source>
        <dbReference type="EMBL" id="BCJ93865.1"/>
    </source>
</evidence>
<dbReference type="KEGG" id="acel:acsn021_14340"/>
<dbReference type="Proteomes" id="UP000515561">
    <property type="component" value="Chromosome"/>
</dbReference>
<dbReference type="RefSeq" id="WP_184092532.1">
    <property type="nucleotide sequence ID" value="NZ_AP023367.1"/>
</dbReference>
<dbReference type="InterPro" id="IPR013738">
    <property type="entry name" value="Beta_galactosidase_Trimer"/>
</dbReference>
<dbReference type="SUPFAM" id="SSF51445">
    <property type="entry name" value="(Trans)glycosidases"/>
    <property type="match status" value="1"/>
</dbReference>
<dbReference type="InterPro" id="IPR017853">
    <property type="entry name" value="GH"/>
</dbReference>
<protein>
    <submittedName>
        <fullName evidence="1">Uncharacterized protein</fullName>
    </submittedName>
</protein>
<dbReference type="Pfam" id="PF14871">
    <property type="entry name" value="GHL6"/>
    <property type="match status" value="1"/>
</dbReference>
<evidence type="ECO:0000313" key="2">
    <source>
        <dbReference type="Proteomes" id="UP000515561"/>
    </source>
</evidence>
<dbReference type="Gene3D" id="3.40.50.880">
    <property type="match status" value="1"/>
</dbReference>
<accession>A0A6S6R2W2</accession>
<keyword evidence="2" id="KW-1185">Reference proteome</keyword>
<dbReference type="GO" id="GO:0004565">
    <property type="term" value="F:beta-galactosidase activity"/>
    <property type="evidence" value="ECO:0007669"/>
    <property type="project" value="InterPro"/>
</dbReference>
<organism evidence="1 2">
    <name type="scientific">Anaerocolumna cellulosilytica</name>
    <dbReference type="NCBI Taxonomy" id="433286"/>
    <lineage>
        <taxon>Bacteria</taxon>
        <taxon>Bacillati</taxon>
        <taxon>Bacillota</taxon>
        <taxon>Clostridia</taxon>
        <taxon>Lachnospirales</taxon>
        <taxon>Lachnospiraceae</taxon>
        <taxon>Anaerocolumna</taxon>
    </lineage>
</organism>
<reference evidence="1 2" key="1">
    <citation type="journal article" date="2016" name="Int. J. Syst. Evol. Microbiol.">
        <title>Descriptions of Anaerotaenia torta gen. nov., sp. nov. and Anaerocolumna cellulosilytica gen. nov., sp. nov. isolated from a methanogenic reactor of cattle waste.</title>
        <authorList>
            <person name="Uek A."/>
            <person name="Ohtaki Y."/>
            <person name="Kaku N."/>
            <person name="Ueki K."/>
        </authorList>
    </citation>
    <scope>NUCLEOTIDE SEQUENCE [LARGE SCALE GENOMIC DNA]</scope>
    <source>
        <strain evidence="1 2">SN021</strain>
    </source>
</reference>
<gene>
    <name evidence="1" type="ORF">acsn021_14340</name>
</gene>
<dbReference type="InterPro" id="IPR029062">
    <property type="entry name" value="Class_I_gatase-like"/>
</dbReference>
<sequence length="660" mass="74756">MKYRQVHLDFHTSEKIEGIGEKFSKAQFQKALQKGCVDSITLFSKCHHGWAYHPSKANEIHPNLDFDLLGEQIEAAHELGVKTPVYLSAGFDEKIARRHPEWIVRMKDDSMLWTKSFLEPGYHKLCINTPYLDYLLEQIKEVCENYEADGIFLDIIGVQPCYCKHCRETMEQEGMDPFKGEEVIALAERVYANYAMRVRETIDRVKPGLPVFHNGGHIRRGRRDLASMNSHLELESLPTGGWGYDHFPLSAAYARTLGVEYLSMTGKFHQSWGEFGGFKHPNALRYEASLSVANGAGVSIGDQLHPSGEMDMATYALIGKAYEELSLEEPWLLGAENIADIGVLSAEAVLEKSSGFIDKIALEEAAKLADIGAARILLEGHYLFNVIDDEEDFSRYSLMILPDIIFLDEELKNKLGQYVEQGGKLLSTGSSGLDRDKTEFQLNFGIRYLGENKFRPDYFRPGFTIQDLETSAFVMYSQGYEIETVSGKELGSRENPYFNRTATSFCSHLHSPSRNEKDGPGMVSGKDGIYISWEVFRDYATTGSLILKRMVQYALDQLLKDKATIRTSLPAQGIVTLAKQKNRYVVHLLYGVPVKRGRNTEVIEDIQPLYEIEVQLNSREKIKRIYLAPEELDLNYTQEKGIVGFKVPKLALHQMIVAEY</sequence>
<dbReference type="InterPro" id="IPR028212">
    <property type="entry name" value="GHL6"/>
</dbReference>
<dbReference type="Pfam" id="PF08532">
    <property type="entry name" value="Glyco_hydro_42M"/>
    <property type="match status" value="1"/>
</dbReference>
<proteinExistence type="predicted"/>
<dbReference type="AlphaFoldDB" id="A0A6S6R2W2"/>